<dbReference type="EMBL" id="CAJRAU010000001">
    <property type="protein sequence ID" value="CAG5067954.1"/>
    <property type="molecule type" value="Genomic_DNA"/>
</dbReference>
<evidence type="ECO:0000313" key="2">
    <source>
        <dbReference type="EMBL" id="CAG5067954.1"/>
    </source>
</evidence>
<name>A0ABM8UKZ8_9BACT</name>
<accession>A0ABM8UKZ8</accession>
<sequence length="93" mass="10244">MKNVCAFFTAAILVIGIAFMALSQKTPKQTASDVKTNLAPASVKTKVKIFVLNNDSAVDNMNYQIAVENAQGWKVAELKFTPTDRVCMTVFER</sequence>
<evidence type="ECO:0008006" key="4">
    <source>
        <dbReference type="Google" id="ProtNLM"/>
    </source>
</evidence>
<protein>
    <recommendedName>
        <fullName evidence="4">DUF4878 domain-containing protein</fullName>
    </recommendedName>
</protein>
<evidence type="ECO:0000256" key="1">
    <source>
        <dbReference type="SAM" id="SignalP"/>
    </source>
</evidence>
<gene>
    <name evidence="2" type="ORF">DYBT9623_00682</name>
</gene>
<dbReference type="Proteomes" id="UP000679725">
    <property type="component" value="Unassembled WGS sequence"/>
</dbReference>
<feature type="signal peptide" evidence="1">
    <location>
        <begin position="1"/>
        <end position="20"/>
    </location>
</feature>
<proteinExistence type="predicted"/>
<feature type="chain" id="PRO_5047198000" description="DUF4878 domain-containing protein" evidence="1">
    <location>
        <begin position="21"/>
        <end position="93"/>
    </location>
</feature>
<dbReference type="RefSeq" id="WP_215232081.1">
    <property type="nucleotide sequence ID" value="NZ_CAJRAU010000001.1"/>
</dbReference>
<comment type="caution">
    <text evidence="2">The sequence shown here is derived from an EMBL/GenBank/DDBJ whole genome shotgun (WGS) entry which is preliminary data.</text>
</comment>
<organism evidence="2 3">
    <name type="scientific">Dyadobacter linearis</name>
    <dbReference type="NCBI Taxonomy" id="2823330"/>
    <lineage>
        <taxon>Bacteria</taxon>
        <taxon>Pseudomonadati</taxon>
        <taxon>Bacteroidota</taxon>
        <taxon>Cytophagia</taxon>
        <taxon>Cytophagales</taxon>
        <taxon>Spirosomataceae</taxon>
        <taxon>Dyadobacter</taxon>
    </lineage>
</organism>
<keyword evidence="3" id="KW-1185">Reference proteome</keyword>
<evidence type="ECO:0000313" key="3">
    <source>
        <dbReference type="Proteomes" id="UP000679725"/>
    </source>
</evidence>
<keyword evidence="1" id="KW-0732">Signal</keyword>
<reference evidence="2 3" key="1">
    <citation type="submission" date="2021-04" db="EMBL/GenBank/DDBJ databases">
        <authorList>
            <person name="Rodrigo-Torres L."/>
            <person name="Arahal R. D."/>
            <person name="Lucena T."/>
        </authorList>
    </citation>
    <scope>NUCLEOTIDE SEQUENCE [LARGE SCALE GENOMIC DNA]</scope>
    <source>
        <strain evidence="2 3">CECT 9623</strain>
    </source>
</reference>